<dbReference type="InterPro" id="IPR012312">
    <property type="entry name" value="Hemerythrin-like"/>
</dbReference>
<evidence type="ECO:0000259" key="1">
    <source>
        <dbReference type="Pfam" id="PF01814"/>
    </source>
</evidence>
<sequence>MSAARKLTDAIKEDHQEMYEYHERFNKAKGDVDAQTRWARQLTWEIARHAVGEEIVVYPLMEKHLGQHGLDLANQDRKDHLTVKTLLSKLESLQPGTAPYDETVSEIMKHLHEHNDREETNDLPILEAKIGAEGSEDAAASFARTKQFAPTRAHPSAPDRPPYETLSAFIATPIDKLKDMFAKFPTEEMKQAVK</sequence>
<name>A0A9P5ZUQ3_PLEER</name>
<evidence type="ECO:0000313" key="3">
    <source>
        <dbReference type="Proteomes" id="UP000807025"/>
    </source>
</evidence>
<reference evidence="2" key="1">
    <citation type="submission" date="2020-11" db="EMBL/GenBank/DDBJ databases">
        <authorList>
            <consortium name="DOE Joint Genome Institute"/>
            <person name="Ahrendt S."/>
            <person name="Riley R."/>
            <person name="Andreopoulos W."/>
            <person name="Labutti K."/>
            <person name="Pangilinan J."/>
            <person name="Ruiz-Duenas F.J."/>
            <person name="Barrasa J.M."/>
            <person name="Sanchez-Garcia M."/>
            <person name="Camarero S."/>
            <person name="Miyauchi S."/>
            <person name="Serrano A."/>
            <person name="Linde D."/>
            <person name="Babiker R."/>
            <person name="Drula E."/>
            <person name="Ayuso-Fernandez I."/>
            <person name="Pacheco R."/>
            <person name="Padilla G."/>
            <person name="Ferreira P."/>
            <person name="Barriuso J."/>
            <person name="Kellner H."/>
            <person name="Castanera R."/>
            <person name="Alfaro M."/>
            <person name="Ramirez L."/>
            <person name="Pisabarro A.G."/>
            <person name="Kuo A."/>
            <person name="Tritt A."/>
            <person name="Lipzen A."/>
            <person name="He G."/>
            <person name="Yan M."/>
            <person name="Ng V."/>
            <person name="Cullen D."/>
            <person name="Martin F."/>
            <person name="Rosso M.-N."/>
            <person name="Henrissat B."/>
            <person name="Hibbett D."/>
            <person name="Martinez A.T."/>
            <person name="Grigoriev I.V."/>
        </authorList>
    </citation>
    <scope>NUCLEOTIDE SEQUENCE</scope>
    <source>
        <strain evidence="2">ATCC 90797</strain>
    </source>
</reference>
<dbReference type="PANTHER" id="PTHR35585">
    <property type="entry name" value="HHE DOMAIN PROTEIN (AFU_ORTHOLOGUE AFUA_4G00730)"/>
    <property type="match status" value="1"/>
</dbReference>
<dbReference type="OrthoDB" id="9983919at2759"/>
<evidence type="ECO:0000313" key="2">
    <source>
        <dbReference type="EMBL" id="KAF9492121.1"/>
    </source>
</evidence>
<comment type="caution">
    <text evidence="2">The sequence shown here is derived from an EMBL/GenBank/DDBJ whole genome shotgun (WGS) entry which is preliminary data.</text>
</comment>
<protein>
    <recommendedName>
        <fullName evidence="1">Hemerythrin-like domain-containing protein</fullName>
    </recommendedName>
</protein>
<feature type="domain" description="Hemerythrin-like" evidence="1">
    <location>
        <begin position="8"/>
        <end position="125"/>
    </location>
</feature>
<proteinExistence type="predicted"/>
<accession>A0A9P5ZUQ3</accession>
<dbReference type="PANTHER" id="PTHR35585:SF1">
    <property type="entry name" value="HHE DOMAIN PROTEIN (AFU_ORTHOLOGUE AFUA_4G00730)"/>
    <property type="match status" value="1"/>
</dbReference>
<keyword evidence="3" id="KW-1185">Reference proteome</keyword>
<dbReference type="AlphaFoldDB" id="A0A9P5ZUQ3"/>
<dbReference type="Pfam" id="PF01814">
    <property type="entry name" value="Hemerythrin"/>
    <property type="match status" value="1"/>
</dbReference>
<dbReference type="Proteomes" id="UP000807025">
    <property type="component" value="Unassembled WGS sequence"/>
</dbReference>
<organism evidence="2 3">
    <name type="scientific">Pleurotus eryngii</name>
    <name type="common">Boletus of the steppes</name>
    <dbReference type="NCBI Taxonomy" id="5323"/>
    <lineage>
        <taxon>Eukaryota</taxon>
        <taxon>Fungi</taxon>
        <taxon>Dikarya</taxon>
        <taxon>Basidiomycota</taxon>
        <taxon>Agaricomycotina</taxon>
        <taxon>Agaricomycetes</taxon>
        <taxon>Agaricomycetidae</taxon>
        <taxon>Agaricales</taxon>
        <taxon>Pleurotineae</taxon>
        <taxon>Pleurotaceae</taxon>
        <taxon>Pleurotus</taxon>
    </lineage>
</organism>
<dbReference type="EMBL" id="MU154606">
    <property type="protein sequence ID" value="KAF9492121.1"/>
    <property type="molecule type" value="Genomic_DNA"/>
</dbReference>
<gene>
    <name evidence="2" type="ORF">BDN71DRAFT_1451918</name>
</gene>
<dbReference type="Gene3D" id="1.20.120.520">
    <property type="entry name" value="nmb1532 protein domain like"/>
    <property type="match status" value="1"/>
</dbReference>